<feature type="transmembrane region" description="Helical" evidence="1">
    <location>
        <begin position="57"/>
        <end position="78"/>
    </location>
</feature>
<keyword evidence="3" id="KW-1185">Reference proteome</keyword>
<keyword evidence="1" id="KW-0472">Membrane</keyword>
<organism evidence="2 3">
    <name type="scientific">Blattamonas nauphoetae</name>
    <dbReference type="NCBI Taxonomy" id="2049346"/>
    <lineage>
        <taxon>Eukaryota</taxon>
        <taxon>Metamonada</taxon>
        <taxon>Preaxostyla</taxon>
        <taxon>Oxymonadida</taxon>
        <taxon>Blattamonas</taxon>
    </lineage>
</organism>
<name>A0ABQ9WZY7_9EUKA</name>
<evidence type="ECO:0000313" key="3">
    <source>
        <dbReference type="Proteomes" id="UP001281761"/>
    </source>
</evidence>
<dbReference type="Proteomes" id="UP001281761">
    <property type="component" value="Unassembled WGS sequence"/>
</dbReference>
<reference evidence="2 3" key="1">
    <citation type="journal article" date="2022" name="bioRxiv">
        <title>Genomics of Preaxostyla Flagellates Illuminates Evolutionary Transitions and the Path Towards Mitochondrial Loss.</title>
        <authorList>
            <person name="Novak L.V.F."/>
            <person name="Treitli S.C."/>
            <person name="Pyrih J."/>
            <person name="Halakuc P."/>
            <person name="Pipaliya S.V."/>
            <person name="Vacek V."/>
            <person name="Brzon O."/>
            <person name="Soukal P."/>
            <person name="Eme L."/>
            <person name="Dacks J.B."/>
            <person name="Karnkowska A."/>
            <person name="Elias M."/>
            <person name="Hampl V."/>
        </authorList>
    </citation>
    <scope>NUCLEOTIDE SEQUENCE [LARGE SCALE GENOMIC DNA]</scope>
    <source>
        <strain evidence="2">NAU3</strain>
        <tissue evidence="2">Gut</tissue>
    </source>
</reference>
<keyword evidence="1" id="KW-0812">Transmembrane</keyword>
<protein>
    <submittedName>
        <fullName evidence="2">Uncharacterized protein</fullName>
    </submittedName>
</protein>
<keyword evidence="1" id="KW-1133">Transmembrane helix</keyword>
<evidence type="ECO:0000313" key="2">
    <source>
        <dbReference type="EMBL" id="KAK2944878.1"/>
    </source>
</evidence>
<proteinExistence type="predicted"/>
<accession>A0ABQ9WZY7</accession>
<dbReference type="EMBL" id="JARBJD010000281">
    <property type="protein sequence ID" value="KAK2944878.1"/>
    <property type="molecule type" value="Genomic_DNA"/>
</dbReference>
<gene>
    <name evidence="2" type="ORF">BLNAU_20221</name>
</gene>
<evidence type="ECO:0000256" key="1">
    <source>
        <dbReference type="SAM" id="Phobius"/>
    </source>
</evidence>
<sequence>MFLRRFPQYLTVACLALSLLLFRHDQRVSTAMCADIAVFHLIGNICSFVGNDKTRLNSIMWIVWALVLLGVSVGVFFLSRTFSRSKWTFRPTEPIFVLHNTVPDENPAILSNPH</sequence>
<comment type="caution">
    <text evidence="2">The sequence shown here is derived from an EMBL/GenBank/DDBJ whole genome shotgun (WGS) entry which is preliminary data.</text>
</comment>